<dbReference type="PANTHER" id="PTHR43790">
    <property type="entry name" value="CARBOHYDRATE TRANSPORT ATP-BINDING PROTEIN MG119-RELATED"/>
    <property type="match status" value="1"/>
</dbReference>
<gene>
    <name evidence="6" type="ORF">XD94_0991</name>
</gene>
<organism evidence="6 7">
    <name type="scientific">Mesotoga prima</name>
    <dbReference type="NCBI Taxonomy" id="1184387"/>
    <lineage>
        <taxon>Bacteria</taxon>
        <taxon>Thermotogati</taxon>
        <taxon>Thermotogota</taxon>
        <taxon>Thermotogae</taxon>
        <taxon>Kosmotogales</taxon>
        <taxon>Kosmotogaceae</taxon>
        <taxon>Mesotoga</taxon>
    </lineage>
</organism>
<evidence type="ECO:0000256" key="2">
    <source>
        <dbReference type="ARBA" id="ARBA00022737"/>
    </source>
</evidence>
<dbReference type="Proteomes" id="UP000054092">
    <property type="component" value="Unassembled WGS sequence"/>
</dbReference>
<name>A0A101HP98_9BACT</name>
<proteinExistence type="predicted"/>
<dbReference type="EMBL" id="LGGP01000159">
    <property type="protein sequence ID" value="KUK80419.1"/>
    <property type="molecule type" value="Genomic_DNA"/>
</dbReference>
<keyword evidence="2" id="KW-0677">Repeat</keyword>
<keyword evidence="4" id="KW-0067">ATP-binding</keyword>
<feature type="domain" description="ABC transporter" evidence="5">
    <location>
        <begin position="269"/>
        <end position="519"/>
    </location>
</feature>
<dbReference type="Pfam" id="PF00005">
    <property type="entry name" value="ABC_tran"/>
    <property type="match status" value="2"/>
</dbReference>
<evidence type="ECO:0000256" key="3">
    <source>
        <dbReference type="ARBA" id="ARBA00022741"/>
    </source>
</evidence>
<evidence type="ECO:0000313" key="7">
    <source>
        <dbReference type="Proteomes" id="UP000054092"/>
    </source>
</evidence>
<reference evidence="7" key="1">
    <citation type="journal article" date="2015" name="MBio">
        <title>Genome-Resolved Metagenomic Analysis Reveals Roles for Candidate Phyla and Other Microbial Community Members in Biogeochemical Transformations in Oil Reservoirs.</title>
        <authorList>
            <person name="Hu P."/>
            <person name="Tom L."/>
            <person name="Singh A."/>
            <person name="Thomas B.C."/>
            <person name="Baker B.J."/>
            <person name="Piceno Y.M."/>
            <person name="Andersen G.L."/>
            <person name="Banfield J.F."/>
        </authorList>
    </citation>
    <scope>NUCLEOTIDE SEQUENCE [LARGE SCALE GENOMIC DNA]</scope>
</reference>
<dbReference type="GO" id="GO:0005524">
    <property type="term" value="F:ATP binding"/>
    <property type="evidence" value="ECO:0007669"/>
    <property type="project" value="UniProtKB-KW"/>
</dbReference>
<dbReference type="GO" id="GO:0016887">
    <property type="term" value="F:ATP hydrolysis activity"/>
    <property type="evidence" value="ECO:0007669"/>
    <property type="project" value="InterPro"/>
</dbReference>
<dbReference type="PANTHER" id="PTHR43790:SF9">
    <property type="entry name" value="GALACTOFURANOSE TRANSPORTER ATP-BINDING PROTEIN YTFR"/>
    <property type="match status" value="1"/>
</dbReference>
<sequence length="519" mass="57838">MRGKMHMANKTEAAPPILNIKNVSKAFGSVYALDKVSLQVFPNEIIGVVGENGAGKTTLMKILAGVYPPDEGELEHRGVEIPFPKDPKDALKKGISIVYQEKGVVPSLKVYQFLFLGNEDRFTGKKGLQINKMKQQAHEILQEFHVRCDSEDFMFSLPLSTQKMVEVTKAILSIRLEQEDECADSVIILDEPTAPLTIEERGVLLEEISRLKGNCSFIFVTHIMQEVMECMDKVLVLRDGKAVARYDMKVEKVSENELTRMIIGKEMIVHRRKIEKQKSITTGRTVLSAENLTKNGCYHDISFDLRGGECIGVIGTAGSGKSELIKSIAGLEYFDSGNLSINGKEAKPRETSYARLNRGVGYFSGDLKNELFNNWSIAKNISILNIDKVSMKFLRVIRFKAEKNMAAGLINKLSIRAPNANTLVSTLSGGSKQKVTVGKWFEKTPDILLLENPTVGIDVGAREDIYETILEMKRQGISMILVGDDVKEYAVLCDRVLIIKQGRAKETINAERLNEVMKS</sequence>
<keyword evidence="3" id="KW-0547">Nucleotide-binding</keyword>
<feature type="domain" description="ABC transporter" evidence="5">
    <location>
        <begin position="18"/>
        <end position="264"/>
    </location>
</feature>
<dbReference type="InterPro" id="IPR050107">
    <property type="entry name" value="ABC_carbohydrate_import_ATPase"/>
</dbReference>
<dbReference type="CDD" id="cd03216">
    <property type="entry name" value="ABC_Carb_Monos_I"/>
    <property type="match status" value="1"/>
</dbReference>
<dbReference type="InterPro" id="IPR003593">
    <property type="entry name" value="AAA+_ATPase"/>
</dbReference>
<dbReference type="AlphaFoldDB" id="A0A101HP98"/>
<dbReference type="SMART" id="SM00382">
    <property type="entry name" value="AAA"/>
    <property type="match status" value="2"/>
</dbReference>
<accession>A0A101HP98</accession>
<dbReference type="PATRIC" id="fig|1184387.3.peg.1401"/>
<protein>
    <submittedName>
        <fullName evidence="6">ABC transporter related</fullName>
    </submittedName>
</protein>
<keyword evidence="1" id="KW-0813">Transport</keyword>
<dbReference type="InterPro" id="IPR003439">
    <property type="entry name" value="ABC_transporter-like_ATP-bd"/>
</dbReference>
<dbReference type="CDD" id="cd03215">
    <property type="entry name" value="ABC_Carb_Monos_II"/>
    <property type="match status" value="1"/>
</dbReference>
<comment type="caution">
    <text evidence="6">The sequence shown here is derived from an EMBL/GenBank/DDBJ whole genome shotgun (WGS) entry which is preliminary data.</text>
</comment>
<evidence type="ECO:0000313" key="6">
    <source>
        <dbReference type="EMBL" id="KUK80419.1"/>
    </source>
</evidence>
<dbReference type="Gene3D" id="3.40.50.300">
    <property type="entry name" value="P-loop containing nucleotide triphosphate hydrolases"/>
    <property type="match status" value="2"/>
</dbReference>
<evidence type="ECO:0000256" key="4">
    <source>
        <dbReference type="ARBA" id="ARBA00022840"/>
    </source>
</evidence>
<dbReference type="PROSITE" id="PS50893">
    <property type="entry name" value="ABC_TRANSPORTER_2"/>
    <property type="match status" value="2"/>
</dbReference>
<dbReference type="SUPFAM" id="SSF52540">
    <property type="entry name" value="P-loop containing nucleoside triphosphate hydrolases"/>
    <property type="match status" value="2"/>
</dbReference>
<evidence type="ECO:0000256" key="1">
    <source>
        <dbReference type="ARBA" id="ARBA00022448"/>
    </source>
</evidence>
<dbReference type="InterPro" id="IPR027417">
    <property type="entry name" value="P-loop_NTPase"/>
</dbReference>
<evidence type="ECO:0000259" key="5">
    <source>
        <dbReference type="PROSITE" id="PS50893"/>
    </source>
</evidence>